<evidence type="ECO:0000313" key="7">
    <source>
        <dbReference type="Proteomes" id="UP000799436"/>
    </source>
</evidence>
<keyword evidence="3 5" id="KW-0489">Methyltransferase</keyword>
<comment type="similarity">
    <text evidence="5">Belongs to the class I-like SAM-binding methyltransferase superfamily. EFM5 family.</text>
</comment>
<dbReference type="GO" id="GO:0032259">
    <property type="term" value="P:methylation"/>
    <property type="evidence" value="ECO:0007669"/>
    <property type="project" value="UniProtKB-KW"/>
</dbReference>
<name>A0A6G1LDJ8_9PEZI</name>
<dbReference type="OrthoDB" id="206354at2759"/>
<dbReference type="GO" id="GO:0016279">
    <property type="term" value="F:protein-lysine N-methyltransferase activity"/>
    <property type="evidence" value="ECO:0007669"/>
    <property type="project" value="UniProtKB-UniRule"/>
</dbReference>
<protein>
    <recommendedName>
        <fullName evidence="5">Protein-lysine N-methyltransferase EFM5</fullName>
        <ecNumber evidence="5">2.1.1.-</ecNumber>
    </recommendedName>
    <alternativeName>
        <fullName evidence="5">Elongation factor methyltransferase 5</fullName>
    </alternativeName>
</protein>
<reference evidence="6" key="1">
    <citation type="journal article" date="2020" name="Stud. Mycol.">
        <title>101 Dothideomycetes genomes: a test case for predicting lifestyles and emergence of pathogens.</title>
        <authorList>
            <person name="Haridas S."/>
            <person name="Albert R."/>
            <person name="Binder M."/>
            <person name="Bloem J."/>
            <person name="Labutti K."/>
            <person name="Salamov A."/>
            <person name="Andreopoulos B."/>
            <person name="Baker S."/>
            <person name="Barry K."/>
            <person name="Bills G."/>
            <person name="Bluhm B."/>
            <person name="Cannon C."/>
            <person name="Castanera R."/>
            <person name="Culley D."/>
            <person name="Daum C."/>
            <person name="Ezra D."/>
            <person name="Gonzalez J."/>
            <person name="Henrissat B."/>
            <person name="Kuo A."/>
            <person name="Liang C."/>
            <person name="Lipzen A."/>
            <person name="Lutzoni F."/>
            <person name="Magnuson J."/>
            <person name="Mondo S."/>
            <person name="Nolan M."/>
            <person name="Ohm R."/>
            <person name="Pangilinan J."/>
            <person name="Park H.-J."/>
            <person name="Ramirez L."/>
            <person name="Alfaro M."/>
            <person name="Sun H."/>
            <person name="Tritt A."/>
            <person name="Yoshinaga Y."/>
            <person name="Zwiers L.-H."/>
            <person name="Turgeon B."/>
            <person name="Goodwin S."/>
            <person name="Spatafora J."/>
            <person name="Crous P."/>
            <person name="Grigoriev I."/>
        </authorList>
    </citation>
    <scope>NUCLEOTIDE SEQUENCE</scope>
    <source>
        <strain evidence="6">CBS 116005</strain>
    </source>
</reference>
<evidence type="ECO:0000256" key="5">
    <source>
        <dbReference type="HAMAP-Rule" id="MF_03187"/>
    </source>
</evidence>
<evidence type="ECO:0000256" key="3">
    <source>
        <dbReference type="ARBA" id="ARBA00022603"/>
    </source>
</evidence>
<dbReference type="GO" id="GO:0005737">
    <property type="term" value="C:cytoplasm"/>
    <property type="evidence" value="ECO:0007669"/>
    <property type="project" value="UniProtKB-SubCell"/>
</dbReference>
<keyword evidence="7" id="KW-1185">Reference proteome</keyword>
<keyword evidence="4 5" id="KW-0808">Transferase</keyword>
<dbReference type="PANTHER" id="PTHR13200:SF0">
    <property type="entry name" value="EEF1A LYSINE METHYLTRANSFERASE 1"/>
    <property type="match status" value="1"/>
</dbReference>
<dbReference type="PANTHER" id="PTHR13200">
    <property type="entry name" value="EEF1A LYSINE METHYLTRANSFERASE 1"/>
    <property type="match status" value="1"/>
</dbReference>
<proteinExistence type="inferred from homology"/>
<dbReference type="AlphaFoldDB" id="A0A6G1LDJ8"/>
<dbReference type="InterPro" id="IPR019369">
    <property type="entry name" value="Efm5/EEF1AKMT1"/>
</dbReference>
<keyword evidence="2 5" id="KW-0963">Cytoplasm</keyword>
<accession>A0A6G1LDJ8</accession>
<comment type="subcellular location">
    <subcellularLocation>
        <location evidence="1 5">Cytoplasm</location>
    </subcellularLocation>
</comment>
<dbReference type="EMBL" id="ML995822">
    <property type="protein sequence ID" value="KAF2770926.1"/>
    <property type="molecule type" value="Genomic_DNA"/>
</dbReference>
<organism evidence="6 7">
    <name type="scientific">Teratosphaeria nubilosa</name>
    <dbReference type="NCBI Taxonomy" id="161662"/>
    <lineage>
        <taxon>Eukaryota</taxon>
        <taxon>Fungi</taxon>
        <taxon>Dikarya</taxon>
        <taxon>Ascomycota</taxon>
        <taxon>Pezizomycotina</taxon>
        <taxon>Dothideomycetes</taxon>
        <taxon>Dothideomycetidae</taxon>
        <taxon>Mycosphaerellales</taxon>
        <taxon>Teratosphaeriaceae</taxon>
        <taxon>Teratosphaeria</taxon>
    </lineage>
</organism>
<evidence type="ECO:0000313" key="6">
    <source>
        <dbReference type="EMBL" id="KAF2770926.1"/>
    </source>
</evidence>
<dbReference type="EC" id="2.1.1.-" evidence="5"/>
<evidence type="ECO:0000256" key="2">
    <source>
        <dbReference type="ARBA" id="ARBA00022490"/>
    </source>
</evidence>
<evidence type="ECO:0000256" key="1">
    <source>
        <dbReference type="ARBA" id="ARBA00004496"/>
    </source>
</evidence>
<dbReference type="Pfam" id="PF10237">
    <property type="entry name" value="N6-adenineMlase"/>
    <property type="match status" value="1"/>
</dbReference>
<dbReference type="Proteomes" id="UP000799436">
    <property type="component" value="Unassembled WGS sequence"/>
</dbReference>
<gene>
    <name evidence="5" type="primary">EFM5</name>
    <name evidence="6" type="ORF">EJ03DRAFT_349953</name>
</gene>
<dbReference type="HAMAP" id="MF_03187">
    <property type="entry name" value="Methyltr_EFM5"/>
    <property type="match status" value="1"/>
</dbReference>
<evidence type="ECO:0000256" key="4">
    <source>
        <dbReference type="ARBA" id="ARBA00022679"/>
    </source>
</evidence>
<comment type="function">
    <text evidence="5">S-adenosyl-L-methionine-dependent protein-lysine N-methyltransferase that trimethylates elongation factor 1-alpha at 'Lys-79'.</text>
</comment>
<sequence>MDDDDLPSLPADTLALLQEFHLEKDARAKQFEDLKAKAEEAFDQSDKLSMDLFGEDWNASQFWYTDATARTLAMQLLRGADNSTHIAIVSAPSVFVAVRNILSEWPLGTRPIVKLLEFDKRFEVLGDDFVPYDFAFPLRLSPSLKNKFDRITCDPPFLSEDCQTKTALTARYLAKTWAPWDESTQSGLMLISCTGERMAELIVEKLYGKLGVRTTTFEPEHSKGLSNEFWCYANFESDAWKWRNS</sequence>
<dbReference type="InterPro" id="IPR041370">
    <property type="entry name" value="Mlase_EEF1AKMT1/ZCCHC4"/>
</dbReference>